<feature type="chain" id="PRO_5026331227" description="RlpA-like protein double-psi beta-barrel domain-containing protein" evidence="2">
    <location>
        <begin position="23"/>
        <end position="190"/>
    </location>
</feature>
<dbReference type="Gene3D" id="2.40.40.10">
    <property type="entry name" value="RlpA-like domain"/>
    <property type="match status" value="1"/>
</dbReference>
<keyword evidence="5" id="KW-1185">Reference proteome</keyword>
<dbReference type="AlphaFoldDB" id="A0A6G0TLS3"/>
<dbReference type="InterPro" id="IPR009009">
    <property type="entry name" value="RlpA-like_DPBB"/>
</dbReference>
<evidence type="ECO:0000259" key="3">
    <source>
        <dbReference type="Pfam" id="PF03330"/>
    </source>
</evidence>
<accession>A0A6G0TLS3</accession>
<organism evidence="4 5">
    <name type="scientific">Aphis glycines</name>
    <name type="common">Soybean aphid</name>
    <dbReference type="NCBI Taxonomy" id="307491"/>
    <lineage>
        <taxon>Eukaryota</taxon>
        <taxon>Metazoa</taxon>
        <taxon>Ecdysozoa</taxon>
        <taxon>Arthropoda</taxon>
        <taxon>Hexapoda</taxon>
        <taxon>Insecta</taxon>
        <taxon>Pterygota</taxon>
        <taxon>Neoptera</taxon>
        <taxon>Paraneoptera</taxon>
        <taxon>Hemiptera</taxon>
        <taxon>Sternorrhyncha</taxon>
        <taxon>Aphidomorpha</taxon>
        <taxon>Aphidoidea</taxon>
        <taxon>Aphididae</taxon>
        <taxon>Aphidini</taxon>
        <taxon>Aphis</taxon>
        <taxon>Aphis</taxon>
    </lineage>
</organism>
<dbReference type="OrthoDB" id="6613470at2759"/>
<dbReference type="InterPro" id="IPR036908">
    <property type="entry name" value="RlpA-like_sf"/>
</dbReference>
<feature type="transmembrane region" description="Helical" evidence="1">
    <location>
        <begin position="169"/>
        <end position="189"/>
    </location>
</feature>
<dbReference type="Proteomes" id="UP000475862">
    <property type="component" value="Unassembled WGS sequence"/>
</dbReference>
<gene>
    <name evidence="4" type="ORF">AGLY_008350</name>
</gene>
<reference evidence="4 5" key="1">
    <citation type="submission" date="2019-08" db="EMBL/GenBank/DDBJ databases">
        <title>The genome of the soybean aphid Biotype 1, its phylome, world population structure and adaptation to the North American continent.</title>
        <authorList>
            <person name="Giordano R."/>
            <person name="Donthu R.K."/>
            <person name="Hernandez A.G."/>
            <person name="Wright C.L."/>
            <person name="Zimin A.V."/>
        </authorList>
    </citation>
    <scope>NUCLEOTIDE SEQUENCE [LARGE SCALE GENOMIC DNA]</scope>
    <source>
        <tissue evidence="4">Whole aphids</tissue>
    </source>
</reference>
<comment type="caution">
    <text evidence="4">The sequence shown here is derived from an EMBL/GenBank/DDBJ whole genome shotgun (WGS) entry which is preliminary data.</text>
</comment>
<protein>
    <recommendedName>
        <fullName evidence="3">RlpA-like protein double-psi beta-barrel domain-containing protein</fullName>
    </recommendedName>
</protein>
<name>A0A6G0TLS3_APHGL</name>
<feature type="signal peptide" evidence="2">
    <location>
        <begin position="1"/>
        <end position="22"/>
    </location>
</feature>
<proteinExistence type="predicted"/>
<keyword evidence="2" id="KW-0732">Signal</keyword>
<dbReference type="Pfam" id="PF03330">
    <property type="entry name" value="DPBB_1"/>
    <property type="match status" value="1"/>
</dbReference>
<feature type="domain" description="RlpA-like protein double-psi beta-barrel" evidence="3">
    <location>
        <begin position="76"/>
        <end position="155"/>
    </location>
</feature>
<sequence length="190" mass="21121">MKKSSVISIALFVIFTISGIHCDSQDSNLTCAENFDGCLKHTDCCSGRCHMTGYVRNRICLASDFSFIEPAKIQKGNCSYYEPEDEKVNQLLSKSFGLYASHPLLPTNSMVEVNHDGKTVTVTITNQNVNNNNNSILNLSREAAKELGIEKEGLFECNLQILDPNDDDYYPLLKPIGAIIIYIAAMFIII</sequence>
<evidence type="ECO:0000256" key="1">
    <source>
        <dbReference type="SAM" id="Phobius"/>
    </source>
</evidence>
<evidence type="ECO:0000313" key="4">
    <source>
        <dbReference type="EMBL" id="KAE9535058.1"/>
    </source>
</evidence>
<keyword evidence="1" id="KW-0812">Transmembrane</keyword>
<evidence type="ECO:0000313" key="5">
    <source>
        <dbReference type="Proteomes" id="UP000475862"/>
    </source>
</evidence>
<keyword evidence="1" id="KW-1133">Transmembrane helix</keyword>
<evidence type="ECO:0000256" key="2">
    <source>
        <dbReference type="SAM" id="SignalP"/>
    </source>
</evidence>
<dbReference type="EMBL" id="VYZN01000027">
    <property type="protein sequence ID" value="KAE9535058.1"/>
    <property type="molecule type" value="Genomic_DNA"/>
</dbReference>
<keyword evidence="1" id="KW-0472">Membrane</keyword>